<name>A0A380FJ49_STAGA</name>
<keyword evidence="2" id="KW-0472">Membrane</keyword>
<dbReference type="AlphaFoldDB" id="A0A380FJ49"/>
<dbReference type="EMBL" id="UHDK01000001">
    <property type="protein sequence ID" value="SUM34148.1"/>
    <property type="molecule type" value="Genomic_DNA"/>
</dbReference>
<feature type="compositionally biased region" description="Basic and acidic residues" evidence="1">
    <location>
        <begin position="64"/>
        <end position="82"/>
    </location>
</feature>
<dbReference type="NCBIfam" id="NF039170">
    <property type="entry name" value="SdrH_fam_CTERM"/>
    <property type="match status" value="1"/>
</dbReference>
<evidence type="ECO:0000256" key="1">
    <source>
        <dbReference type="SAM" id="MobiDB-lite"/>
    </source>
</evidence>
<evidence type="ECO:0000256" key="2">
    <source>
        <dbReference type="SAM" id="Phobius"/>
    </source>
</evidence>
<accession>A0A380FJ49</accession>
<feature type="transmembrane region" description="Helical" evidence="2">
    <location>
        <begin position="94"/>
        <end position="114"/>
    </location>
</feature>
<keyword evidence="2" id="KW-1133">Transmembrane helix</keyword>
<keyword evidence="2" id="KW-0812">Transmembrane</keyword>
<dbReference type="Proteomes" id="UP000255277">
    <property type="component" value="Unassembled WGS sequence"/>
</dbReference>
<organism evidence="3 4">
    <name type="scientific">Staphylococcus gallinarum</name>
    <dbReference type="NCBI Taxonomy" id="1293"/>
    <lineage>
        <taxon>Bacteria</taxon>
        <taxon>Bacillati</taxon>
        <taxon>Bacillota</taxon>
        <taxon>Bacilli</taxon>
        <taxon>Bacillales</taxon>
        <taxon>Staphylococcaceae</taxon>
        <taxon>Staphylococcus</taxon>
    </lineage>
</organism>
<evidence type="ECO:0000313" key="3">
    <source>
        <dbReference type="EMBL" id="SUM34148.1"/>
    </source>
</evidence>
<sequence>MKDNAYLNSLQKGTNYFKFEYFNPLKSSTYYKNLDKQVLALITGDIGSMPDLKNPKTKASSGKYEYHSSSEEELTDTKEKNESSAIDIKFERTLFALITAMIVIFLGMVIGYFVHRRK</sequence>
<gene>
    <name evidence="3" type="ORF">NCTC12195_03656</name>
</gene>
<feature type="region of interest" description="Disordered" evidence="1">
    <location>
        <begin position="53"/>
        <end position="82"/>
    </location>
</feature>
<proteinExistence type="predicted"/>
<reference evidence="3 4" key="1">
    <citation type="submission" date="2018-06" db="EMBL/GenBank/DDBJ databases">
        <authorList>
            <consortium name="Pathogen Informatics"/>
            <person name="Doyle S."/>
        </authorList>
    </citation>
    <scope>NUCLEOTIDE SEQUENCE [LARGE SCALE GENOMIC DNA]</scope>
    <source>
        <strain evidence="3 4">NCTC12195</strain>
    </source>
</reference>
<evidence type="ECO:0000313" key="4">
    <source>
        <dbReference type="Proteomes" id="UP000255277"/>
    </source>
</evidence>
<protein>
    <submittedName>
        <fullName evidence="3">SdrH protein</fullName>
    </submittedName>
</protein>